<feature type="domain" description="PurM-like N-terminal" evidence="15">
    <location>
        <begin position="48"/>
        <end position="161"/>
    </location>
</feature>
<evidence type="ECO:0000256" key="11">
    <source>
        <dbReference type="ARBA" id="ARBA00031908"/>
    </source>
</evidence>
<comment type="pathway">
    <text evidence="2">Purine metabolism; IMP biosynthesis via de novo pathway; 5-amino-1-(5-phospho-D-ribosyl)imidazole from N(2)-formyl-N(1)-(5-phospho-D-ribosyl)glycinamide: step 2/2.</text>
</comment>
<evidence type="ECO:0000256" key="3">
    <source>
        <dbReference type="ARBA" id="ARBA00010280"/>
    </source>
</evidence>
<comment type="subcellular location">
    <subcellularLocation>
        <location evidence="1">Cytoplasm</location>
    </subcellularLocation>
</comment>
<evidence type="ECO:0000256" key="10">
    <source>
        <dbReference type="ARBA" id="ARBA00022840"/>
    </source>
</evidence>
<evidence type="ECO:0000256" key="8">
    <source>
        <dbReference type="ARBA" id="ARBA00022741"/>
    </source>
</evidence>
<evidence type="ECO:0000256" key="9">
    <source>
        <dbReference type="ARBA" id="ARBA00022755"/>
    </source>
</evidence>
<dbReference type="KEGG" id="nli:G3M70_09045"/>
<dbReference type="FunFam" id="3.90.650.10:FF:000011">
    <property type="entry name" value="Phosphoribosylformylglycinamidine cyclo-ligase"/>
    <property type="match status" value="1"/>
</dbReference>
<dbReference type="PANTHER" id="PTHR10520:SF12">
    <property type="entry name" value="TRIFUNCTIONAL PURINE BIOSYNTHETIC PROTEIN ADENOSINE-3"/>
    <property type="match status" value="1"/>
</dbReference>
<gene>
    <name evidence="17" type="primary">purM</name>
    <name evidence="17" type="ORF">G3M70_09045</name>
</gene>
<evidence type="ECO:0000259" key="15">
    <source>
        <dbReference type="Pfam" id="PF00586"/>
    </source>
</evidence>
<name>A0A7T0G079_9BACT</name>
<evidence type="ECO:0000256" key="2">
    <source>
        <dbReference type="ARBA" id="ARBA00004686"/>
    </source>
</evidence>
<keyword evidence="9" id="KW-0658">Purine biosynthesis</keyword>
<evidence type="ECO:0000256" key="12">
    <source>
        <dbReference type="ARBA" id="ARBA00032931"/>
    </source>
</evidence>
<evidence type="ECO:0000256" key="1">
    <source>
        <dbReference type="ARBA" id="ARBA00004496"/>
    </source>
</evidence>
<protein>
    <recommendedName>
        <fullName evidence="5">Phosphoribosylformylglycinamidine cyclo-ligase</fullName>
        <ecNumber evidence="4">6.3.3.1</ecNumber>
    </recommendedName>
    <alternativeName>
        <fullName evidence="12">AIR synthase</fullName>
    </alternativeName>
    <alternativeName>
        <fullName evidence="13">AIRS</fullName>
    </alternativeName>
    <alternativeName>
        <fullName evidence="11">Phosphoribosyl-aminoimidazole synthetase</fullName>
    </alternativeName>
</protein>
<dbReference type="AlphaFoldDB" id="A0A7T0G079"/>
<dbReference type="Gene3D" id="3.90.650.10">
    <property type="entry name" value="PurM-like C-terminal domain"/>
    <property type="match status" value="1"/>
</dbReference>
<dbReference type="EMBL" id="CP048685">
    <property type="protein sequence ID" value="QPJ62010.1"/>
    <property type="molecule type" value="Genomic_DNA"/>
</dbReference>
<dbReference type="NCBIfam" id="TIGR00878">
    <property type="entry name" value="purM"/>
    <property type="match status" value="1"/>
</dbReference>
<dbReference type="GO" id="GO:0006189">
    <property type="term" value="P:'de novo' IMP biosynthetic process"/>
    <property type="evidence" value="ECO:0007669"/>
    <property type="project" value="UniProtKB-UniPathway"/>
</dbReference>
<evidence type="ECO:0000313" key="18">
    <source>
        <dbReference type="Proteomes" id="UP000594688"/>
    </source>
</evidence>
<dbReference type="Gene3D" id="3.30.1330.10">
    <property type="entry name" value="PurM-like, N-terminal domain"/>
    <property type="match status" value="1"/>
</dbReference>
<evidence type="ECO:0000256" key="13">
    <source>
        <dbReference type="ARBA" id="ARBA00033093"/>
    </source>
</evidence>
<accession>A0A7T0G079</accession>
<dbReference type="InterPro" id="IPR004733">
    <property type="entry name" value="PurM_cligase"/>
</dbReference>
<dbReference type="InterPro" id="IPR036921">
    <property type="entry name" value="PurM-like_N_sf"/>
</dbReference>
<evidence type="ECO:0000256" key="5">
    <source>
        <dbReference type="ARBA" id="ARBA00020367"/>
    </source>
</evidence>
<keyword evidence="7 17" id="KW-0436">Ligase</keyword>
<feature type="domain" description="PurM-like C-terminal" evidence="16">
    <location>
        <begin position="173"/>
        <end position="346"/>
    </location>
</feature>
<proteinExistence type="inferred from homology"/>
<dbReference type="Pfam" id="PF02769">
    <property type="entry name" value="AIRS_C"/>
    <property type="match status" value="1"/>
</dbReference>
<keyword evidence="6" id="KW-0963">Cytoplasm</keyword>
<evidence type="ECO:0000256" key="4">
    <source>
        <dbReference type="ARBA" id="ARBA00013047"/>
    </source>
</evidence>
<dbReference type="GO" id="GO:0004641">
    <property type="term" value="F:phosphoribosylformylglycinamidine cyclo-ligase activity"/>
    <property type="evidence" value="ECO:0007669"/>
    <property type="project" value="UniProtKB-EC"/>
</dbReference>
<sequence length="356" mass="37940">MTDSSQYEQSGVSNKGAETALDAIKRHIPATRDFNKDFPVALDLGYFANVIDIGGGQGLAFCTDGVGTKVIVAELVDRYDTLGIDCIAMNVNDLICLGAVPVSMVDYVACSHTDPRIFEELAIGLKEGARQGRVSISGGEISQVKEIVKGIDLIGSAVGLVQLDAVNTGQDVKPGQVVVGIASSGVHSNGLTLARRVLLGESLEEQKKNVGKMESSLGKTLGDELLVPTYIYVQDMLALWKTDVKVRAMVNITGGGLSNLNRVSADGIQFVLDKLPEPLPVFQLIQERGGISDDEMYDVFNMGTGFVVVVDDEDAAQVVINTCATFDHSAQIIGRIESGEGKSVVVPQKNLKRIKA</sequence>
<evidence type="ECO:0000256" key="6">
    <source>
        <dbReference type="ARBA" id="ARBA00022490"/>
    </source>
</evidence>
<dbReference type="UniPathway" id="UPA00074">
    <property type="reaction ID" value="UER00129"/>
</dbReference>
<evidence type="ECO:0000256" key="14">
    <source>
        <dbReference type="ARBA" id="ARBA00049057"/>
    </source>
</evidence>
<keyword evidence="10" id="KW-0067">ATP-binding</keyword>
<dbReference type="PANTHER" id="PTHR10520">
    <property type="entry name" value="TRIFUNCTIONAL PURINE BIOSYNTHETIC PROTEIN ADENOSINE-3-RELATED"/>
    <property type="match status" value="1"/>
</dbReference>
<dbReference type="GO" id="GO:0005829">
    <property type="term" value="C:cytosol"/>
    <property type="evidence" value="ECO:0007669"/>
    <property type="project" value="TreeGrafter"/>
</dbReference>
<dbReference type="GO" id="GO:0004637">
    <property type="term" value="F:phosphoribosylamine-glycine ligase activity"/>
    <property type="evidence" value="ECO:0007669"/>
    <property type="project" value="TreeGrafter"/>
</dbReference>
<dbReference type="GO" id="GO:0005524">
    <property type="term" value="F:ATP binding"/>
    <property type="evidence" value="ECO:0007669"/>
    <property type="project" value="UniProtKB-KW"/>
</dbReference>
<dbReference type="Proteomes" id="UP000594688">
    <property type="component" value="Chromosome"/>
</dbReference>
<dbReference type="SUPFAM" id="SSF56042">
    <property type="entry name" value="PurM C-terminal domain-like"/>
    <property type="match status" value="1"/>
</dbReference>
<dbReference type="EC" id="6.3.3.1" evidence="4"/>
<dbReference type="InterPro" id="IPR016188">
    <property type="entry name" value="PurM-like_N"/>
</dbReference>
<evidence type="ECO:0000313" key="17">
    <source>
        <dbReference type="EMBL" id="QPJ62010.1"/>
    </source>
</evidence>
<organism evidence="17 18">
    <name type="scientific">Candidatus Nitronauta litoralis</name>
    <dbReference type="NCBI Taxonomy" id="2705533"/>
    <lineage>
        <taxon>Bacteria</taxon>
        <taxon>Pseudomonadati</taxon>
        <taxon>Nitrospinota/Tectimicrobiota group</taxon>
        <taxon>Nitrospinota</taxon>
        <taxon>Nitrospinia</taxon>
        <taxon>Nitrospinales</taxon>
        <taxon>Nitrospinaceae</taxon>
        <taxon>Candidatus Nitronauta</taxon>
    </lineage>
</organism>
<dbReference type="InterPro" id="IPR036676">
    <property type="entry name" value="PurM-like_C_sf"/>
</dbReference>
<dbReference type="CDD" id="cd02196">
    <property type="entry name" value="PurM"/>
    <property type="match status" value="1"/>
</dbReference>
<keyword evidence="8" id="KW-0547">Nucleotide-binding</keyword>
<dbReference type="SUPFAM" id="SSF55326">
    <property type="entry name" value="PurM N-terminal domain-like"/>
    <property type="match status" value="1"/>
</dbReference>
<dbReference type="Pfam" id="PF00586">
    <property type="entry name" value="AIRS"/>
    <property type="match status" value="1"/>
</dbReference>
<reference evidence="17 18" key="1">
    <citation type="submission" date="2020-02" db="EMBL/GenBank/DDBJ databases">
        <title>Genomic and physiological characterization of two novel Nitrospinaceae genera.</title>
        <authorList>
            <person name="Mueller A.J."/>
            <person name="Jung M.-Y."/>
            <person name="Strachan C.R."/>
            <person name="Herbold C.W."/>
            <person name="Kirkegaard R.H."/>
            <person name="Daims H."/>
        </authorList>
    </citation>
    <scope>NUCLEOTIDE SEQUENCE [LARGE SCALE GENOMIC DNA]</scope>
    <source>
        <strain evidence="17">EB</strain>
    </source>
</reference>
<evidence type="ECO:0000259" key="16">
    <source>
        <dbReference type="Pfam" id="PF02769"/>
    </source>
</evidence>
<dbReference type="InterPro" id="IPR010918">
    <property type="entry name" value="PurM-like_C_dom"/>
</dbReference>
<comment type="catalytic activity">
    <reaction evidence="14">
        <text>2-formamido-N(1)-(5-O-phospho-beta-D-ribosyl)acetamidine + ATP = 5-amino-1-(5-phospho-beta-D-ribosyl)imidazole + ADP + phosphate + H(+)</text>
        <dbReference type="Rhea" id="RHEA:23032"/>
        <dbReference type="ChEBI" id="CHEBI:15378"/>
        <dbReference type="ChEBI" id="CHEBI:30616"/>
        <dbReference type="ChEBI" id="CHEBI:43474"/>
        <dbReference type="ChEBI" id="CHEBI:137981"/>
        <dbReference type="ChEBI" id="CHEBI:147287"/>
        <dbReference type="ChEBI" id="CHEBI:456216"/>
        <dbReference type="EC" id="6.3.3.1"/>
    </reaction>
</comment>
<evidence type="ECO:0000256" key="7">
    <source>
        <dbReference type="ARBA" id="ARBA00022598"/>
    </source>
</evidence>
<dbReference type="GO" id="GO:0046084">
    <property type="term" value="P:adenine biosynthetic process"/>
    <property type="evidence" value="ECO:0007669"/>
    <property type="project" value="TreeGrafter"/>
</dbReference>
<comment type="similarity">
    <text evidence="3">Belongs to the AIR synthase family.</text>
</comment>